<dbReference type="GO" id="GO:0016405">
    <property type="term" value="F:CoA-ligase activity"/>
    <property type="evidence" value="ECO:0007669"/>
    <property type="project" value="TreeGrafter"/>
</dbReference>
<comment type="similarity">
    <text evidence="1">Belongs to the ATP-dependent AMP-binding enzyme family.</text>
</comment>
<reference evidence="5" key="2">
    <citation type="journal article" date="2023" name="IMA Fungus">
        <title>Comparative genomic study of the Penicillium genus elucidates a diverse pangenome and 15 lateral gene transfer events.</title>
        <authorList>
            <person name="Petersen C."/>
            <person name="Sorensen T."/>
            <person name="Nielsen M.R."/>
            <person name="Sondergaard T.E."/>
            <person name="Sorensen J.L."/>
            <person name="Fitzpatrick D.A."/>
            <person name="Frisvad J.C."/>
            <person name="Nielsen K.L."/>
        </authorList>
    </citation>
    <scope>NUCLEOTIDE SEQUENCE</scope>
    <source>
        <strain evidence="5">IBT 29677</strain>
    </source>
</reference>
<protein>
    <submittedName>
        <fullName evidence="5">NRPS-like protein biosynthetic cluster</fullName>
    </submittedName>
</protein>
<dbReference type="GO" id="GO:0019748">
    <property type="term" value="P:secondary metabolic process"/>
    <property type="evidence" value="ECO:0007669"/>
    <property type="project" value="TreeGrafter"/>
</dbReference>
<dbReference type="PROSITE" id="PS00455">
    <property type="entry name" value="AMP_BINDING"/>
    <property type="match status" value="1"/>
</dbReference>
<dbReference type="Gene3D" id="3.40.50.12780">
    <property type="entry name" value="N-terminal domain of ligase-like"/>
    <property type="match status" value="1"/>
</dbReference>
<dbReference type="Gene3D" id="3.30.300.30">
    <property type="match status" value="1"/>
</dbReference>
<evidence type="ECO:0000259" key="3">
    <source>
        <dbReference type="Pfam" id="PF00501"/>
    </source>
</evidence>
<dbReference type="InterPro" id="IPR045851">
    <property type="entry name" value="AMP-bd_C_sf"/>
</dbReference>
<evidence type="ECO:0000256" key="1">
    <source>
        <dbReference type="ARBA" id="ARBA00006432"/>
    </source>
</evidence>
<dbReference type="Pfam" id="PF00501">
    <property type="entry name" value="AMP-binding"/>
    <property type="match status" value="1"/>
</dbReference>
<dbReference type="PANTHER" id="PTHR24096">
    <property type="entry name" value="LONG-CHAIN-FATTY-ACID--COA LIGASE"/>
    <property type="match status" value="1"/>
</dbReference>
<organism evidence="5 6">
    <name type="scientific">Penicillium cosmopolitanum</name>
    <dbReference type="NCBI Taxonomy" id="1131564"/>
    <lineage>
        <taxon>Eukaryota</taxon>
        <taxon>Fungi</taxon>
        <taxon>Dikarya</taxon>
        <taxon>Ascomycota</taxon>
        <taxon>Pezizomycotina</taxon>
        <taxon>Eurotiomycetes</taxon>
        <taxon>Eurotiomycetidae</taxon>
        <taxon>Eurotiales</taxon>
        <taxon>Aspergillaceae</taxon>
        <taxon>Penicillium</taxon>
    </lineage>
</organism>
<sequence length="546" mass="60751">MAPTVSDMTVHFRHDRSVTQMMLENTANVDPNKVISEDILTGKTITYETLRGEAFKAAWAFRHRLGLKVGDTVTIIGRSCVDYIIATHAIWAAGGVVSTINHSSSAKEIAHAVKVIKPHFFIVDGIYQRKLREALTLAQHSEVTISTMVSRLDGHLLFPNDFLTWESKRVEPEAYVLDGQDARTRCAALVLSSGTTGLPKAVMLSHYNLTGICEALRGHNPDNWRESMREVFFPPLSHIYGLYVCALMGPWLGYYVCMVPQFELDTYCRLMHEKHATLARLVPPVAVMLAENPIVDNYQYPNLEYFSCSAAPLKPAVASKLRNRFPLVSLCQTYGCTELSSCIAQSGVRDKDAPLVAAGTLLANVKIQFLDEQGKEVPAGQPGEIVVSTPTIMLGYKDNDEGTRESMHGPEWYKTGDLGYLDDKGYLIIVDRLKDVIKYKGFQISPTELEEIIGRHPMVKDSGVTSIWDDAEGTEIPLAFVVPQESTSSIDRERMAMEVQNLVAGEVAGYKKLRGGVWFIDQLPRNPTGKMLRRELRKKAASKAQL</sequence>
<dbReference type="SUPFAM" id="SSF56801">
    <property type="entry name" value="Acetyl-CoA synthetase-like"/>
    <property type="match status" value="1"/>
</dbReference>
<dbReference type="InterPro" id="IPR000873">
    <property type="entry name" value="AMP-dep_synth/lig_dom"/>
</dbReference>
<dbReference type="GeneID" id="81364375"/>
<feature type="domain" description="AMP-dependent synthetase/ligase" evidence="3">
    <location>
        <begin position="24"/>
        <end position="396"/>
    </location>
</feature>
<dbReference type="PANTHER" id="PTHR24096:SF149">
    <property type="entry name" value="AMP-BINDING DOMAIN-CONTAINING PROTEIN-RELATED"/>
    <property type="match status" value="1"/>
</dbReference>
<dbReference type="Pfam" id="PF13193">
    <property type="entry name" value="AMP-binding_C"/>
    <property type="match status" value="1"/>
</dbReference>
<accession>A0A9W9WB68</accession>
<evidence type="ECO:0000256" key="2">
    <source>
        <dbReference type="ARBA" id="ARBA00022598"/>
    </source>
</evidence>
<feature type="domain" description="AMP-binding enzyme C-terminal" evidence="4">
    <location>
        <begin position="448"/>
        <end position="530"/>
    </location>
</feature>
<dbReference type="RefSeq" id="XP_056493977.1">
    <property type="nucleotide sequence ID" value="XM_056625395.1"/>
</dbReference>
<evidence type="ECO:0000259" key="4">
    <source>
        <dbReference type="Pfam" id="PF13193"/>
    </source>
</evidence>
<evidence type="ECO:0000313" key="6">
    <source>
        <dbReference type="Proteomes" id="UP001147747"/>
    </source>
</evidence>
<dbReference type="InterPro" id="IPR020845">
    <property type="entry name" value="AMP-binding_CS"/>
</dbReference>
<proteinExistence type="inferred from homology"/>
<dbReference type="InterPro" id="IPR042099">
    <property type="entry name" value="ANL_N_sf"/>
</dbReference>
<dbReference type="Proteomes" id="UP001147747">
    <property type="component" value="Unassembled WGS sequence"/>
</dbReference>
<reference evidence="5" key="1">
    <citation type="submission" date="2022-12" db="EMBL/GenBank/DDBJ databases">
        <authorList>
            <person name="Petersen C."/>
        </authorList>
    </citation>
    <scope>NUCLEOTIDE SEQUENCE</scope>
    <source>
        <strain evidence="5">IBT 29677</strain>
    </source>
</reference>
<gene>
    <name evidence="5" type="ORF">N7509_000758</name>
</gene>
<evidence type="ECO:0000313" key="5">
    <source>
        <dbReference type="EMBL" id="KAJ5414131.1"/>
    </source>
</evidence>
<dbReference type="EMBL" id="JAPZBU010000003">
    <property type="protein sequence ID" value="KAJ5414131.1"/>
    <property type="molecule type" value="Genomic_DNA"/>
</dbReference>
<comment type="caution">
    <text evidence="5">The sequence shown here is derived from an EMBL/GenBank/DDBJ whole genome shotgun (WGS) entry which is preliminary data.</text>
</comment>
<keyword evidence="2" id="KW-0436">Ligase</keyword>
<name>A0A9W9WB68_9EURO</name>
<dbReference type="OrthoDB" id="1898221at2759"/>
<keyword evidence="6" id="KW-1185">Reference proteome</keyword>
<dbReference type="AlphaFoldDB" id="A0A9W9WB68"/>
<dbReference type="InterPro" id="IPR025110">
    <property type="entry name" value="AMP-bd_C"/>
</dbReference>